<evidence type="ECO:0000313" key="3">
    <source>
        <dbReference type="Proteomes" id="UP000828390"/>
    </source>
</evidence>
<organism evidence="2 3">
    <name type="scientific">Dreissena polymorpha</name>
    <name type="common">Zebra mussel</name>
    <name type="synonym">Mytilus polymorpha</name>
    <dbReference type="NCBI Taxonomy" id="45954"/>
    <lineage>
        <taxon>Eukaryota</taxon>
        <taxon>Metazoa</taxon>
        <taxon>Spiralia</taxon>
        <taxon>Lophotrochozoa</taxon>
        <taxon>Mollusca</taxon>
        <taxon>Bivalvia</taxon>
        <taxon>Autobranchia</taxon>
        <taxon>Heteroconchia</taxon>
        <taxon>Euheterodonta</taxon>
        <taxon>Imparidentia</taxon>
        <taxon>Neoheterodontei</taxon>
        <taxon>Myida</taxon>
        <taxon>Dreissenoidea</taxon>
        <taxon>Dreissenidae</taxon>
        <taxon>Dreissena</taxon>
    </lineage>
</organism>
<feature type="compositionally biased region" description="Acidic residues" evidence="1">
    <location>
        <begin position="36"/>
        <end position="59"/>
    </location>
</feature>
<evidence type="ECO:0000313" key="2">
    <source>
        <dbReference type="EMBL" id="KAH3721553.1"/>
    </source>
</evidence>
<name>A0A9D4CCB4_DREPO</name>
<comment type="caution">
    <text evidence="2">The sequence shown here is derived from an EMBL/GenBank/DDBJ whole genome shotgun (WGS) entry which is preliminary data.</text>
</comment>
<gene>
    <name evidence="2" type="ORF">DPMN_064482</name>
</gene>
<accession>A0A9D4CCB4</accession>
<protein>
    <submittedName>
        <fullName evidence="2">Uncharacterized protein</fullName>
    </submittedName>
</protein>
<feature type="region of interest" description="Disordered" evidence="1">
    <location>
        <begin position="27"/>
        <end position="66"/>
    </location>
</feature>
<evidence type="ECO:0000256" key="1">
    <source>
        <dbReference type="SAM" id="MobiDB-lite"/>
    </source>
</evidence>
<sequence>MAELLTVAHNKPEWQIIVVSSTVICPSLPGWSRNDDGDDAGGDDGDDDDDDEDVDDDNDGISLLKR</sequence>
<reference evidence="2" key="2">
    <citation type="submission" date="2020-11" db="EMBL/GenBank/DDBJ databases">
        <authorList>
            <person name="McCartney M.A."/>
            <person name="Auch B."/>
            <person name="Kono T."/>
            <person name="Mallez S."/>
            <person name="Becker A."/>
            <person name="Gohl D.M."/>
            <person name="Silverstein K.A.T."/>
            <person name="Koren S."/>
            <person name="Bechman K.B."/>
            <person name="Herman A."/>
            <person name="Abrahante J.E."/>
            <person name="Garbe J."/>
        </authorList>
    </citation>
    <scope>NUCLEOTIDE SEQUENCE</scope>
    <source>
        <strain evidence="2">Duluth1</strain>
        <tissue evidence="2">Whole animal</tissue>
    </source>
</reference>
<dbReference type="EMBL" id="JAIWYP010000013">
    <property type="protein sequence ID" value="KAH3721553.1"/>
    <property type="molecule type" value="Genomic_DNA"/>
</dbReference>
<dbReference type="Proteomes" id="UP000828390">
    <property type="component" value="Unassembled WGS sequence"/>
</dbReference>
<reference evidence="2" key="1">
    <citation type="journal article" date="2019" name="bioRxiv">
        <title>The Genome of the Zebra Mussel, Dreissena polymorpha: A Resource for Invasive Species Research.</title>
        <authorList>
            <person name="McCartney M.A."/>
            <person name="Auch B."/>
            <person name="Kono T."/>
            <person name="Mallez S."/>
            <person name="Zhang Y."/>
            <person name="Obille A."/>
            <person name="Becker A."/>
            <person name="Abrahante J.E."/>
            <person name="Garbe J."/>
            <person name="Badalamenti J.P."/>
            <person name="Herman A."/>
            <person name="Mangelson H."/>
            <person name="Liachko I."/>
            <person name="Sullivan S."/>
            <person name="Sone E.D."/>
            <person name="Koren S."/>
            <person name="Silverstein K.A.T."/>
            <person name="Beckman K.B."/>
            <person name="Gohl D.M."/>
        </authorList>
    </citation>
    <scope>NUCLEOTIDE SEQUENCE</scope>
    <source>
        <strain evidence="2">Duluth1</strain>
        <tissue evidence="2">Whole animal</tissue>
    </source>
</reference>
<keyword evidence="3" id="KW-1185">Reference proteome</keyword>
<proteinExistence type="predicted"/>
<dbReference type="AlphaFoldDB" id="A0A9D4CCB4"/>